<evidence type="ECO:0000313" key="1">
    <source>
        <dbReference type="EMBL" id="XCP93232.1"/>
    </source>
</evidence>
<protein>
    <submittedName>
        <fullName evidence="1">Uncharacterized protein</fullName>
    </submittedName>
</protein>
<gene>
    <name evidence="1" type="ORF">ABXS70_18575</name>
</gene>
<dbReference type="EMBL" id="CP159992">
    <property type="protein sequence ID" value="XCP93232.1"/>
    <property type="molecule type" value="Genomic_DNA"/>
</dbReference>
<reference evidence="1" key="1">
    <citation type="submission" date="2024-05" db="EMBL/GenBank/DDBJ databases">
        <title>Draft genome assemblies of 36 bacteria isolated from hibernating arctic ground squirrels.</title>
        <authorList>
            <person name="McKee H."/>
            <person name="Mullen L."/>
            <person name="Drown D.M."/>
            <person name="Duddleston K.N."/>
        </authorList>
    </citation>
    <scope>NUCLEOTIDE SEQUENCE</scope>
    <source>
        <strain evidence="1">AN1007</strain>
    </source>
</reference>
<accession>A0AAU8N9S3</accession>
<dbReference type="RefSeq" id="WP_366289881.1">
    <property type="nucleotide sequence ID" value="NZ_CP159992.1"/>
</dbReference>
<name>A0AAU8N9S3_9BACL</name>
<dbReference type="AlphaFoldDB" id="A0AAU8N9S3"/>
<organism evidence="1">
    <name type="scientific">Paenibacillus sp. AN1007</name>
    <dbReference type="NCBI Taxonomy" id="3151385"/>
    <lineage>
        <taxon>Bacteria</taxon>
        <taxon>Bacillati</taxon>
        <taxon>Bacillota</taxon>
        <taxon>Bacilli</taxon>
        <taxon>Bacillales</taxon>
        <taxon>Paenibacillaceae</taxon>
        <taxon>Paenibacillus</taxon>
    </lineage>
</organism>
<proteinExistence type="predicted"/>
<sequence length="151" mass="17801">MSESIHFLHANDLVGSWSSEIFFYDSFEDTQLEFHADGTGCYAYLTPYSQDITLFEWTLIKDRIEFVEHFRVTIEESEQTNGEKYSTYRLDKRYSEKFFKAKGLNIENKEMNVIAFYSPIIEGINSQFFGLNSKTLDRSLKDSAMRYEQDN</sequence>